<protein>
    <submittedName>
        <fullName evidence="2">Uncharacterized protein</fullName>
    </submittedName>
</protein>
<dbReference type="AlphaFoldDB" id="A0A812CIL9"/>
<dbReference type="EMBL" id="CAHIKZ030001613">
    <property type="protein sequence ID" value="CAE1269705.1"/>
    <property type="molecule type" value="Genomic_DNA"/>
</dbReference>
<organism evidence="2 3">
    <name type="scientific">Acanthosepion pharaonis</name>
    <name type="common">Pharaoh cuttlefish</name>
    <name type="synonym">Sepia pharaonis</name>
    <dbReference type="NCBI Taxonomy" id="158019"/>
    <lineage>
        <taxon>Eukaryota</taxon>
        <taxon>Metazoa</taxon>
        <taxon>Spiralia</taxon>
        <taxon>Lophotrochozoa</taxon>
        <taxon>Mollusca</taxon>
        <taxon>Cephalopoda</taxon>
        <taxon>Coleoidea</taxon>
        <taxon>Decapodiformes</taxon>
        <taxon>Sepiida</taxon>
        <taxon>Sepiina</taxon>
        <taxon>Sepiidae</taxon>
        <taxon>Acanthosepion</taxon>
    </lineage>
</organism>
<evidence type="ECO:0000313" key="2">
    <source>
        <dbReference type="EMBL" id="CAE1269705.1"/>
    </source>
</evidence>
<sequence length="160" mass="18801">MTSSIVYRKSVNHSPSSFTHNAPSPLYFFLYFSSLSFLFIHFSRFLLSFIFFFILVYIYPFLFFISAILSLLISFPYCFFHFFYSLSSFHLTFTLNSFFLSLQSSFFLVISLLASPSGFLSLIFSVVSSIRLFISFFHSHLFSPIFLCLLYQPYISHSFF</sequence>
<dbReference type="Proteomes" id="UP000597762">
    <property type="component" value="Unassembled WGS sequence"/>
</dbReference>
<keyword evidence="3" id="KW-1185">Reference proteome</keyword>
<comment type="caution">
    <text evidence="2">The sequence shown here is derived from an EMBL/GenBank/DDBJ whole genome shotgun (WGS) entry which is preliminary data.</text>
</comment>
<gene>
    <name evidence="2" type="ORF">SPHA_36694</name>
</gene>
<keyword evidence="1" id="KW-0472">Membrane</keyword>
<feature type="transmembrane region" description="Helical" evidence="1">
    <location>
        <begin position="132"/>
        <end position="151"/>
    </location>
</feature>
<keyword evidence="1" id="KW-1133">Transmembrane helix</keyword>
<feature type="transmembrane region" description="Helical" evidence="1">
    <location>
        <begin position="49"/>
        <end position="73"/>
    </location>
</feature>
<accession>A0A812CIL9</accession>
<proteinExistence type="predicted"/>
<keyword evidence="1" id="KW-0812">Transmembrane</keyword>
<evidence type="ECO:0000313" key="3">
    <source>
        <dbReference type="Proteomes" id="UP000597762"/>
    </source>
</evidence>
<reference evidence="2" key="1">
    <citation type="submission" date="2021-01" db="EMBL/GenBank/DDBJ databases">
        <authorList>
            <person name="Li R."/>
            <person name="Bekaert M."/>
        </authorList>
    </citation>
    <scope>NUCLEOTIDE SEQUENCE</scope>
    <source>
        <strain evidence="2">Farmed</strain>
    </source>
</reference>
<name>A0A812CIL9_ACAPH</name>
<feature type="transmembrane region" description="Helical" evidence="1">
    <location>
        <begin position="106"/>
        <end position="126"/>
    </location>
</feature>
<evidence type="ECO:0000256" key="1">
    <source>
        <dbReference type="SAM" id="Phobius"/>
    </source>
</evidence>